<evidence type="ECO:0000313" key="3">
    <source>
        <dbReference type="Proteomes" id="UP000244092"/>
    </source>
</evidence>
<accession>A0A2T6C2Q3</accession>
<dbReference type="EMBL" id="QBKU01000018">
    <property type="protein sequence ID" value="PTX62604.1"/>
    <property type="molecule type" value="Genomic_DNA"/>
</dbReference>
<protein>
    <submittedName>
        <fullName evidence="2">Uncharacterized protein</fullName>
    </submittedName>
</protein>
<dbReference type="Proteomes" id="UP000244092">
    <property type="component" value="Unassembled WGS sequence"/>
</dbReference>
<feature type="region of interest" description="Disordered" evidence="1">
    <location>
        <begin position="20"/>
        <end position="44"/>
    </location>
</feature>
<sequence length="44" mass="4751">MRLAEGMAETIGQIVVKQGKTSQDATRLISDRSKTGDQKAVTQC</sequence>
<dbReference type="AlphaFoldDB" id="A0A2T6C2Q3"/>
<evidence type="ECO:0000256" key="1">
    <source>
        <dbReference type="SAM" id="MobiDB-lite"/>
    </source>
</evidence>
<reference evidence="2 3" key="1">
    <citation type="submission" date="2018-04" db="EMBL/GenBank/DDBJ databases">
        <title>Genomic Encyclopedia of Archaeal and Bacterial Type Strains, Phase II (KMG-II): from individual species to whole genera.</title>
        <authorList>
            <person name="Goeker M."/>
        </authorList>
    </citation>
    <scope>NUCLEOTIDE SEQUENCE [LARGE SCALE GENOMIC DNA]</scope>
    <source>
        <strain evidence="2 3">DSM 12244</strain>
    </source>
</reference>
<comment type="caution">
    <text evidence="2">The sequence shown here is derived from an EMBL/GenBank/DDBJ whole genome shotgun (WGS) entry which is preliminary data.</text>
</comment>
<organism evidence="2 3">
    <name type="scientific">Sulfitobacter mediterraneus</name>
    <dbReference type="NCBI Taxonomy" id="83219"/>
    <lineage>
        <taxon>Bacteria</taxon>
        <taxon>Pseudomonadati</taxon>
        <taxon>Pseudomonadota</taxon>
        <taxon>Alphaproteobacteria</taxon>
        <taxon>Rhodobacterales</taxon>
        <taxon>Roseobacteraceae</taxon>
        <taxon>Sulfitobacter</taxon>
    </lineage>
</organism>
<name>A0A2T6C2Q3_9RHOB</name>
<proteinExistence type="predicted"/>
<evidence type="ECO:0000313" key="2">
    <source>
        <dbReference type="EMBL" id="PTX62604.1"/>
    </source>
</evidence>
<gene>
    <name evidence="2" type="ORF">C8N31_11824</name>
</gene>